<accession>A0A261UFW5</accession>
<proteinExistence type="predicted"/>
<evidence type="ECO:0000313" key="2">
    <source>
        <dbReference type="EMBL" id="OZI60828.1"/>
    </source>
</evidence>
<reference evidence="3" key="1">
    <citation type="submission" date="2017-05" db="EMBL/GenBank/DDBJ databases">
        <title>Complete and WGS of Bordetella genogroups.</title>
        <authorList>
            <person name="Spilker T."/>
            <person name="Lipuma J."/>
        </authorList>
    </citation>
    <scope>NUCLEOTIDE SEQUENCE [LARGE SCALE GENOMIC DNA]</scope>
    <source>
        <strain evidence="3">AU8856</strain>
    </source>
</reference>
<feature type="domain" description="Acyclic terpene utilisation N-terminal" evidence="1">
    <location>
        <begin position="103"/>
        <end position="427"/>
    </location>
</feature>
<protein>
    <recommendedName>
        <fullName evidence="1">Acyclic terpene utilisation N-terminal domain-containing protein</fullName>
    </recommendedName>
</protein>
<comment type="caution">
    <text evidence="2">The sequence shown here is derived from an EMBL/GenBank/DDBJ whole genome shotgun (WGS) entry which is preliminary data.</text>
</comment>
<dbReference type="AlphaFoldDB" id="A0A261UFW5"/>
<sequence length="474" mass="51040">MPSAPRQPHFLMATLFNAGTSMKQITGVAPSGSMGSGYNLASFKRAMQANPDFIGQDAGSTDMGPYYHGADQPFLPMSAYRRDLAVMLQAARAAKIPLLIGSAITNGSNRTLQLMIGLVREVAAEHKLSFKLAVIGAEIDKSYLKRKIEAGPIEPMGPEGILTAQVVDAAGPIVAQMGMEPFMQALQAGAEVIIAGRACDDAIFAALPVLRGFDPGLSLHCGKILECAGLSAVPYDLGEPMIGRVRQDHFEVEPGNPGSRCTTVSVAGHSLYERSDPFLQAGPGGLNDLTHASFEQTDDRTVRVRGSAYVKDTQYRVKLEAAEQLGYRSIVVVGIRDAVMIQELDGVLEHARERAEERFGLRENGISLFFRAYGKDGVMGELEPDRDPPAKEVGLVIDAVAPDQNTATAVAMFTRGVLQHAHYPGILTTAGNMAYPFSPFGIPVGPAYRFSVYHLMPVADACECFPIHYETIRN</sequence>
<gene>
    <name evidence="2" type="ORF">CAL28_15745</name>
</gene>
<dbReference type="InterPro" id="IPR010839">
    <property type="entry name" value="AtuA_N"/>
</dbReference>
<dbReference type="Proteomes" id="UP000215767">
    <property type="component" value="Unassembled WGS sequence"/>
</dbReference>
<dbReference type="EMBL" id="NEVS01000004">
    <property type="protein sequence ID" value="OZI60828.1"/>
    <property type="molecule type" value="Genomic_DNA"/>
</dbReference>
<name>A0A261UFW5_9BORD</name>
<dbReference type="Pfam" id="PF07287">
    <property type="entry name" value="AtuA"/>
    <property type="match status" value="1"/>
</dbReference>
<organism evidence="2 3">
    <name type="scientific">Bordetella genomosp. 11</name>
    <dbReference type="NCBI Taxonomy" id="1416808"/>
    <lineage>
        <taxon>Bacteria</taxon>
        <taxon>Pseudomonadati</taxon>
        <taxon>Pseudomonadota</taxon>
        <taxon>Betaproteobacteria</taxon>
        <taxon>Burkholderiales</taxon>
        <taxon>Alcaligenaceae</taxon>
        <taxon>Bordetella</taxon>
    </lineage>
</organism>
<keyword evidence="3" id="KW-1185">Reference proteome</keyword>
<evidence type="ECO:0000313" key="3">
    <source>
        <dbReference type="Proteomes" id="UP000215767"/>
    </source>
</evidence>
<evidence type="ECO:0000259" key="1">
    <source>
        <dbReference type="Pfam" id="PF07287"/>
    </source>
</evidence>